<organism evidence="3 4">
    <name type="scientific">Beutenbergia cavernae (strain ATCC BAA-8 / DSM 12333 / CCUG 43141 / JCM 11478 / NBRC 16432 / NCIMB 13614 / HKI 0122)</name>
    <dbReference type="NCBI Taxonomy" id="471853"/>
    <lineage>
        <taxon>Bacteria</taxon>
        <taxon>Bacillati</taxon>
        <taxon>Actinomycetota</taxon>
        <taxon>Actinomycetes</taxon>
        <taxon>Micrococcales</taxon>
        <taxon>Beutenbergiaceae</taxon>
        <taxon>Beutenbergia</taxon>
    </lineage>
</organism>
<keyword evidence="4" id="KW-1185">Reference proteome</keyword>
<dbReference type="KEGG" id="bcv:Bcav_2213"/>
<dbReference type="STRING" id="471853.Bcav_2213"/>
<accession>C5BV77</accession>
<evidence type="ECO:0000256" key="2">
    <source>
        <dbReference type="SAM" id="SignalP"/>
    </source>
</evidence>
<feature type="chain" id="PRO_5039075121" evidence="2">
    <location>
        <begin position="22"/>
        <end position="219"/>
    </location>
</feature>
<dbReference type="HOGENOM" id="CLU_1264878_0_0_11"/>
<dbReference type="EMBL" id="CP001618">
    <property type="protein sequence ID" value="ACQ80464.1"/>
    <property type="molecule type" value="Genomic_DNA"/>
</dbReference>
<proteinExistence type="predicted"/>
<reference evidence="3 4" key="1">
    <citation type="journal article" date="2009" name="Stand. Genomic Sci.">
        <title>Complete genome sequence of Beutenbergia cavernae type strain (HKI 0122).</title>
        <authorList>
            <person name="Land M."/>
            <person name="Pukall R."/>
            <person name="Abt B."/>
            <person name="Goker M."/>
            <person name="Rohde M."/>
            <person name="Glavina Del Rio T."/>
            <person name="Tice H."/>
            <person name="Copeland A."/>
            <person name="Cheng J.F."/>
            <person name="Lucas S."/>
            <person name="Chen F."/>
            <person name="Nolan M."/>
            <person name="Bruce D."/>
            <person name="Goodwin L."/>
            <person name="Pitluck S."/>
            <person name="Ivanova N."/>
            <person name="Mavromatis K."/>
            <person name="Ovchinnikova G."/>
            <person name="Pati A."/>
            <person name="Chen A."/>
            <person name="Palaniappan K."/>
            <person name="Hauser L."/>
            <person name="Chang Y.J."/>
            <person name="Jefferies C.C."/>
            <person name="Saunders E."/>
            <person name="Brettin T."/>
            <person name="Detter J.C."/>
            <person name="Han C."/>
            <person name="Chain P."/>
            <person name="Bristow J."/>
            <person name="Eisen J.A."/>
            <person name="Markowitz V."/>
            <person name="Hugenholtz P."/>
            <person name="Kyrpides N.C."/>
            <person name="Klenk H.P."/>
            <person name="Lapidus A."/>
        </authorList>
    </citation>
    <scope>NUCLEOTIDE SEQUENCE [LARGE SCALE GENOMIC DNA]</scope>
    <source>
        <strain evidence="4">ATCC BAA-8 / DSM 12333 / NBRC 16432</strain>
    </source>
</reference>
<name>C5BV77_BEUC1</name>
<dbReference type="AlphaFoldDB" id="C5BV77"/>
<gene>
    <name evidence="3" type="ordered locus">Bcav_2213</name>
</gene>
<keyword evidence="2" id="KW-0732">Signal</keyword>
<feature type="signal peptide" evidence="2">
    <location>
        <begin position="1"/>
        <end position="21"/>
    </location>
</feature>
<feature type="compositionally biased region" description="Low complexity" evidence="1">
    <location>
        <begin position="34"/>
        <end position="54"/>
    </location>
</feature>
<evidence type="ECO:0000313" key="3">
    <source>
        <dbReference type="EMBL" id="ACQ80464.1"/>
    </source>
</evidence>
<dbReference type="PROSITE" id="PS51257">
    <property type="entry name" value="PROKAR_LIPOPROTEIN"/>
    <property type="match status" value="1"/>
</dbReference>
<evidence type="ECO:0000313" key="4">
    <source>
        <dbReference type="Proteomes" id="UP000007962"/>
    </source>
</evidence>
<feature type="region of interest" description="Disordered" evidence="1">
    <location>
        <begin position="28"/>
        <end position="63"/>
    </location>
</feature>
<evidence type="ECO:0000256" key="1">
    <source>
        <dbReference type="SAM" id="MobiDB-lite"/>
    </source>
</evidence>
<dbReference type="RefSeq" id="WP_015882704.1">
    <property type="nucleotide sequence ID" value="NC_012669.1"/>
</dbReference>
<protein>
    <submittedName>
        <fullName evidence="3">Uncharacterized protein</fullName>
    </submittedName>
</protein>
<dbReference type="Proteomes" id="UP000007962">
    <property type="component" value="Chromosome"/>
</dbReference>
<sequence>MRARTGAVVAAVVASLALLLAACVPDTPEPPDPADAASTEPDSAPSSSGKPPGASGAGPCGDPRVDLTQVAWEWPAGFTESTAYSQVVPLGTEQVYGTAVPDASELTLDVLAVVVYGDVPTQEPTAKQPDRITCAEQAAPTLDEIHAALDATVLEGPVETEVAGLPAVWEVLDQPGGYRYEAIWVPSGDQLLLLECQWEHSEDLIRDACDDLLASVRLP</sequence>